<dbReference type="RefSeq" id="WP_069152336.1">
    <property type="nucleotide sequence ID" value="NZ_MEHC01000002.1"/>
</dbReference>
<dbReference type="InterPro" id="IPR032588">
    <property type="entry name" value="Lipase_GDSL_lke"/>
</dbReference>
<proteinExistence type="predicted"/>
<feature type="signal peptide" evidence="2">
    <location>
        <begin position="1"/>
        <end position="37"/>
    </location>
</feature>
<accession>A0A1E3ACM6</accession>
<comment type="caution">
    <text evidence="3">The sequence shown here is derived from an EMBL/GenBank/DDBJ whole genome shotgun (WGS) entry which is preliminary data.</text>
</comment>
<dbReference type="EMBL" id="MCGH01000002">
    <property type="protein sequence ID" value="ODM06369.1"/>
    <property type="molecule type" value="Genomic_DNA"/>
</dbReference>
<evidence type="ECO:0000313" key="3">
    <source>
        <dbReference type="EMBL" id="ODM06369.1"/>
    </source>
</evidence>
<organism evidence="3 4">
    <name type="scientific">Eisenbergiella tayi</name>
    <dbReference type="NCBI Taxonomy" id="1432052"/>
    <lineage>
        <taxon>Bacteria</taxon>
        <taxon>Bacillati</taxon>
        <taxon>Bacillota</taxon>
        <taxon>Clostridia</taxon>
        <taxon>Lachnospirales</taxon>
        <taxon>Lachnospiraceae</taxon>
        <taxon>Eisenbergiella</taxon>
    </lineage>
</organism>
<evidence type="ECO:0000313" key="4">
    <source>
        <dbReference type="Proteomes" id="UP000094067"/>
    </source>
</evidence>
<dbReference type="InterPro" id="IPR036514">
    <property type="entry name" value="SGNH_hydro_sf"/>
</dbReference>
<dbReference type="CDD" id="cd00229">
    <property type="entry name" value="SGNH_hydrolase"/>
    <property type="match status" value="1"/>
</dbReference>
<dbReference type="InterPro" id="IPR051532">
    <property type="entry name" value="Ester_Hydrolysis_Enzymes"/>
</dbReference>
<sequence>MRERICPVIILMNRNKKRYILPIVFCTAALFVFDVNADAAAGVPQADSVQSEAAGDIWQQQAELAESNAEAYRKAQEQYAAELAAYQQALLEQQAREKKEAQTQQSLAEADNVKTEEADGAASPTEAGPAVIPPAQSLQTLPQNGTIANGRLIAAGLLSAPVETPLKGKSISILGDSISTYQGYIPSGYACFYPETQNDVKDVTQTWWMQVLYNTGMRLAVNGSYSASAVCGDSQAEDSSAGCSTRRINELMGTDGTVPDVILVYMGANDFFRSMELGKFNGMTGRGEKYYTNFTEGYELMIQKLLRTYPASRIYCMTLIEANSGDHPRINEKGNTIADFNQRIKEIAAAYGLPVIDVHNCGMEVYELNHYTSDGTHPNKEGAAKMANYVTAMLLQTA</sequence>
<feature type="chain" id="PRO_5038675808" evidence="2">
    <location>
        <begin position="38"/>
        <end position="398"/>
    </location>
</feature>
<reference evidence="3 4" key="1">
    <citation type="submission" date="2016-07" db="EMBL/GenBank/DDBJ databases">
        <title>Characterization of isolates of Eisenbergiella tayi derived from blood cultures, using whole genome sequencing.</title>
        <authorList>
            <person name="Burdz T."/>
            <person name="Wiebe D."/>
            <person name="Huynh C."/>
            <person name="Bernard K."/>
        </authorList>
    </citation>
    <scope>NUCLEOTIDE SEQUENCE [LARGE SCALE GENOMIC DNA]</scope>
    <source>
        <strain evidence="3 4">NML 110608</strain>
    </source>
</reference>
<keyword evidence="2" id="KW-0732">Signal</keyword>
<dbReference type="PANTHER" id="PTHR30383">
    <property type="entry name" value="THIOESTERASE 1/PROTEASE 1/LYSOPHOSPHOLIPASE L1"/>
    <property type="match status" value="1"/>
</dbReference>
<dbReference type="Proteomes" id="UP000094067">
    <property type="component" value="Unassembled WGS sequence"/>
</dbReference>
<evidence type="ECO:0000256" key="2">
    <source>
        <dbReference type="SAM" id="SignalP"/>
    </source>
</evidence>
<keyword evidence="3" id="KW-0378">Hydrolase</keyword>
<dbReference type="GO" id="GO:0016787">
    <property type="term" value="F:hydrolase activity"/>
    <property type="evidence" value="ECO:0007669"/>
    <property type="project" value="UniProtKB-KW"/>
</dbReference>
<dbReference type="Pfam" id="PF16255">
    <property type="entry name" value="Lipase_GDSL_lke"/>
    <property type="match status" value="1"/>
</dbReference>
<protein>
    <submittedName>
        <fullName evidence="3">GDSL-like Lipase/Acylhydrolase</fullName>
    </submittedName>
</protein>
<dbReference type="SUPFAM" id="SSF52266">
    <property type="entry name" value="SGNH hydrolase"/>
    <property type="match status" value="1"/>
</dbReference>
<evidence type="ECO:0000256" key="1">
    <source>
        <dbReference type="SAM" id="MobiDB-lite"/>
    </source>
</evidence>
<dbReference type="AlphaFoldDB" id="A0A1E3ACM6"/>
<dbReference type="Gene3D" id="3.40.50.1110">
    <property type="entry name" value="SGNH hydrolase"/>
    <property type="match status" value="1"/>
</dbReference>
<name>A0A1E3ACM6_9FIRM</name>
<feature type="region of interest" description="Disordered" evidence="1">
    <location>
        <begin position="97"/>
        <end position="132"/>
    </location>
</feature>
<gene>
    <name evidence="3" type="ORF">BEI61_02259</name>
</gene>